<dbReference type="OrthoDB" id="7846052at2"/>
<organism evidence="3 4">
    <name type="scientific">Croceicoccus marinus</name>
    <dbReference type="NCBI Taxonomy" id="450378"/>
    <lineage>
        <taxon>Bacteria</taxon>
        <taxon>Pseudomonadati</taxon>
        <taxon>Pseudomonadota</taxon>
        <taxon>Alphaproteobacteria</taxon>
        <taxon>Sphingomonadales</taxon>
        <taxon>Erythrobacteraceae</taxon>
        <taxon>Croceicoccus</taxon>
    </lineage>
</organism>
<dbReference type="EMBL" id="CP019602">
    <property type="protein sequence ID" value="ARU14980.1"/>
    <property type="molecule type" value="Genomic_DNA"/>
</dbReference>
<dbReference type="AlphaFoldDB" id="A0A1Z1F863"/>
<dbReference type="InterPro" id="IPR019106">
    <property type="entry name" value="T4SS_TrbC"/>
</dbReference>
<proteinExistence type="predicted"/>
<feature type="coiled-coil region" evidence="1">
    <location>
        <begin position="37"/>
        <end position="64"/>
    </location>
</feature>
<feature type="signal peptide" evidence="2">
    <location>
        <begin position="1"/>
        <end position="20"/>
    </location>
</feature>
<dbReference type="STRING" id="450378.GCA_001661675_00162"/>
<gene>
    <name evidence="3" type="ORF">A9D14_00805</name>
</gene>
<dbReference type="InterPro" id="IPR014113">
    <property type="entry name" value="T4SS_TrbC_subgr"/>
</dbReference>
<keyword evidence="2" id="KW-0732">Signal</keyword>
<dbReference type="NCBIfam" id="TIGR02742">
    <property type="entry name" value="TrbC_Ftype"/>
    <property type="match status" value="1"/>
</dbReference>
<feature type="chain" id="PRO_5011665599" evidence="2">
    <location>
        <begin position="21"/>
        <end position="255"/>
    </location>
</feature>
<evidence type="ECO:0000313" key="3">
    <source>
        <dbReference type="EMBL" id="ARU14980.1"/>
    </source>
</evidence>
<protein>
    <submittedName>
        <fullName evidence="3">Type-F conjugative transfer system pilin assembly protein TrbC</fullName>
    </submittedName>
</protein>
<name>A0A1Z1F863_9SPHN</name>
<dbReference type="KEGG" id="cman:A9D14_00805"/>
<evidence type="ECO:0000313" key="4">
    <source>
        <dbReference type="Proteomes" id="UP000195807"/>
    </source>
</evidence>
<reference evidence="3 4" key="1">
    <citation type="submission" date="2017-01" db="EMBL/GenBank/DDBJ databases">
        <title>Complete genome sequence of esterase-producing bacterium Croceicoccus marinus E4A9.</title>
        <authorList>
            <person name="Wu Y.-H."/>
            <person name="Cheng H."/>
            <person name="Xu L."/>
            <person name="Huo Y.-Y."/>
            <person name="Wang C.-S."/>
            <person name="Xu X.-W."/>
        </authorList>
    </citation>
    <scope>NUCLEOTIDE SEQUENCE [LARGE SCALE GENOMIC DNA]</scope>
    <source>
        <strain evidence="3 4">E4A9</strain>
    </source>
</reference>
<evidence type="ECO:0000256" key="2">
    <source>
        <dbReference type="SAM" id="SignalP"/>
    </source>
</evidence>
<dbReference type="Pfam" id="PF09673">
    <property type="entry name" value="TrbC_Ftype"/>
    <property type="match status" value="1"/>
</dbReference>
<evidence type="ECO:0000256" key="1">
    <source>
        <dbReference type="SAM" id="Coils"/>
    </source>
</evidence>
<accession>A0A1Z1F863</accession>
<dbReference type="Proteomes" id="UP000195807">
    <property type="component" value="Chromosome"/>
</dbReference>
<keyword evidence="1" id="KW-0175">Coiled coil</keyword>
<keyword evidence="4" id="KW-1185">Reference proteome</keyword>
<sequence length="255" mass="26341">MTNKLSLAMLASLVMTAGLAAASAQVHEPDLDLAKIRAAAKAQASDAEALATEARRRAEAVTEEARQAAEGAADNGARFTAAAKSGANQPDDSQAFDFDRMIADAGDMTEAELAGQPRLIAFASTSMPKAALAAMIADVSKAGGVVVLRGFPQGSAKRLTAALAPIAKDSAQLEHVGIDPRLFRAFGVEAVPTYVMAASDFELCDGFDCSTNVPPHDRMSGNVTLAHVLETFAQGNGPGARIAAQHLARLAGDRP</sequence>